<evidence type="ECO:0000256" key="3">
    <source>
        <dbReference type="ARBA" id="ARBA00022679"/>
    </source>
</evidence>
<dbReference type="EC" id="2.4.1.83" evidence="4"/>
<feature type="domain" description="Glycosyltransferase 2-like" evidence="6">
    <location>
        <begin position="136"/>
        <end position="252"/>
    </location>
</feature>
<dbReference type="Pfam" id="PF00535">
    <property type="entry name" value="Glycos_transf_2"/>
    <property type="match status" value="2"/>
</dbReference>
<keyword evidence="2 4" id="KW-0328">Glycosyltransferase</keyword>
<sequence length="325" mass="37041">MEKEPKKLEDLSILVSTYNEKDNISFLVNINYEIVVVDDNSPDGTASVVEKLQELFTNDFLAKYDFPHIPMFNKHGTDGSEKEFEKLNTALVSMDSLLSPDNPKNSSRSSKSSDAKEKRKPRDRKSPKKDEVMAKVVDRSIKLVKREKKLGLGSSYVFGLSHCKYDFVLILDADLSHHPMYIPSMLRLQKEKDLDVVVCSRYRSEGGASGWPLQRIFISKSLNYVCKTLFNPEVTDLTGSFRLYRKDVLSKVITTIHSKGFLFQVEMILKCEKLLNAKVDEIPIVFIERIYGKSKLGKTSKTHISLGFTEILKGLLGLLKLTWEF</sequence>
<dbReference type="PANTHER" id="PTHR43398">
    <property type="entry name" value="DOLICHOL-PHOSPHATE MANNOSYLTRANSFERASE SUBUNIT 1"/>
    <property type="match status" value="1"/>
</dbReference>
<dbReference type="Gene3D" id="3.90.550.10">
    <property type="entry name" value="Spore Coat Polysaccharide Biosynthesis Protein SpsA, Chain A"/>
    <property type="match status" value="2"/>
</dbReference>
<keyword evidence="8" id="KW-1185">Reference proteome</keyword>
<dbReference type="PANTHER" id="PTHR43398:SF1">
    <property type="entry name" value="DOLICHOL-PHOSPHATE MANNOSYLTRANSFERASE SUBUNIT 1"/>
    <property type="match status" value="1"/>
</dbReference>
<evidence type="ECO:0000259" key="6">
    <source>
        <dbReference type="Pfam" id="PF00535"/>
    </source>
</evidence>
<dbReference type="UniPathway" id="UPA00378"/>
<dbReference type="GO" id="GO:0005783">
    <property type="term" value="C:endoplasmic reticulum"/>
    <property type="evidence" value="ECO:0007669"/>
    <property type="project" value="UniProtKB-SubCell"/>
</dbReference>
<protein>
    <recommendedName>
        <fullName evidence="4">Dolichol-phosphate mannosyltransferase subunit 1</fullName>
        <ecNumber evidence="4">2.4.1.83</ecNumber>
    </recommendedName>
</protein>
<dbReference type="eggNOG" id="KOG2978">
    <property type="taxonomic scope" value="Eukaryota"/>
</dbReference>
<evidence type="ECO:0000313" key="8">
    <source>
        <dbReference type="Proteomes" id="UP000001949"/>
    </source>
</evidence>
<keyword evidence="4" id="KW-0256">Endoplasmic reticulum</keyword>
<comment type="function">
    <text evidence="4">Transfers mannose from GDP-mannose to dolichol monophosphate to form dolichol phosphate mannose (Dol-P-Man) which is the mannosyl donor in pathways leading to N-glycosylation, glycosyl phosphatidylinositol membrane anchoring, and O-mannosylation of proteins.</text>
</comment>
<dbReference type="SUPFAM" id="SSF53448">
    <property type="entry name" value="Nucleotide-diphospho-sugar transferases"/>
    <property type="match status" value="1"/>
</dbReference>
<feature type="compositionally biased region" description="Low complexity" evidence="5">
    <location>
        <begin position="99"/>
        <end position="110"/>
    </location>
</feature>
<dbReference type="CDD" id="cd06442">
    <property type="entry name" value="DPM1_like"/>
    <property type="match status" value="1"/>
</dbReference>
<dbReference type="AlphaFoldDB" id="Q4N498"/>
<evidence type="ECO:0000256" key="4">
    <source>
        <dbReference type="RuleBase" id="RU365083"/>
    </source>
</evidence>
<proteinExistence type="inferred from homology"/>
<comment type="caution">
    <text evidence="7">The sequence shown here is derived from an EMBL/GenBank/DDBJ whole genome shotgun (WGS) entry which is preliminary data.</text>
</comment>
<dbReference type="Proteomes" id="UP000001949">
    <property type="component" value="Unassembled WGS sequence"/>
</dbReference>
<dbReference type="FunCoup" id="Q4N498">
    <property type="interactions" value="340"/>
</dbReference>
<dbReference type="InterPro" id="IPR039528">
    <property type="entry name" value="DPM1-like"/>
</dbReference>
<evidence type="ECO:0000256" key="5">
    <source>
        <dbReference type="SAM" id="MobiDB-lite"/>
    </source>
</evidence>
<feature type="compositionally biased region" description="Basic residues" evidence="5">
    <location>
        <begin position="118"/>
        <end position="127"/>
    </location>
</feature>
<accession>Q4N498</accession>
<name>Q4N498_THEPA</name>
<dbReference type="InterPro" id="IPR029044">
    <property type="entry name" value="Nucleotide-diphossugar_trans"/>
</dbReference>
<comment type="subcellular location">
    <subcellularLocation>
        <location evidence="4">Endoplasmic reticulum</location>
    </subcellularLocation>
</comment>
<dbReference type="STRING" id="5875.Q4N498"/>
<comment type="subunit">
    <text evidence="4">Component of the dolichol-phosphate mannose (DPM) synthase complex.</text>
</comment>
<keyword evidence="3 4" id="KW-0808">Transferase</keyword>
<feature type="region of interest" description="Disordered" evidence="5">
    <location>
        <begin position="95"/>
        <end position="131"/>
    </location>
</feature>
<comment type="catalytic activity">
    <reaction evidence="4">
        <text>a di-trans,poly-cis-dolichyl phosphate + GDP-alpha-D-mannose = a di-trans,poly-cis-dolichyl beta-D-mannosyl phosphate + GDP</text>
        <dbReference type="Rhea" id="RHEA:21184"/>
        <dbReference type="Rhea" id="RHEA-COMP:19498"/>
        <dbReference type="Rhea" id="RHEA-COMP:19501"/>
        <dbReference type="ChEBI" id="CHEBI:57527"/>
        <dbReference type="ChEBI" id="CHEBI:57683"/>
        <dbReference type="ChEBI" id="CHEBI:58189"/>
        <dbReference type="ChEBI" id="CHEBI:58211"/>
    </reaction>
</comment>
<dbReference type="InParanoid" id="Q4N498"/>
<dbReference type="VEuPathDB" id="PiroplasmaDB:TpMuguga_02g00741"/>
<dbReference type="GO" id="GO:0004582">
    <property type="term" value="F:dolichyl-phosphate beta-D-mannosyltransferase activity"/>
    <property type="evidence" value="ECO:0007669"/>
    <property type="project" value="UniProtKB-UniRule"/>
</dbReference>
<dbReference type="OMA" id="RITAMIV"/>
<dbReference type="KEGG" id="tpv:TP02_0741"/>
<dbReference type="EMBL" id="AAGK01000002">
    <property type="protein sequence ID" value="EAN33025.1"/>
    <property type="molecule type" value="Genomic_DNA"/>
</dbReference>
<organism evidence="7 8">
    <name type="scientific">Theileria parva</name>
    <name type="common">East coast fever infection agent</name>
    <dbReference type="NCBI Taxonomy" id="5875"/>
    <lineage>
        <taxon>Eukaryota</taxon>
        <taxon>Sar</taxon>
        <taxon>Alveolata</taxon>
        <taxon>Apicomplexa</taxon>
        <taxon>Aconoidasida</taxon>
        <taxon>Piroplasmida</taxon>
        <taxon>Theileriidae</taxon>
        <taxon>Theileria</taxon>
    </lineage>
</organism>
<evidence type="ECO:0000256" key="2">
    <source>
        <dbReference type="ARBA" id="ARBA00022676"/>
    </source>
</evidence>
<evidence type="ECO:0000256" key="1">
    <source>
        <dbReference type="ARBA" id="ARBA00006739"/>
    </source>
</evidence>
<dbReference type="InterPro" id="IPR001173">
    <property type="entry name" value="Glyco_trans_2-like"/>
</dbReference>
<evidence type="ECO:0000313" key="7">
    <source>
        <dbReference type="EMBL" id="EAN33025.1"/>
    </source>
</evidence>
<feature type="domain" description="Glycosyltransferase 2-like" evidence="6">
    <location>
        <begin position="12"/>
        <end position="58"/>
    </location>
</feature>
<gene>
    <name evidence="7" type="ordered locus">TP02_0741</name>
</gene>
<reference evidence="7 8" key="1">
    <citation type="journal article" date="2005" name="Science">
        <title>Genome sequence of Theileria parva, a bovine pathogen that transforms lymphocytes.</title>
        <authorList>
            <person name="Gardner M.J."/>
            <person name="Bishop R."/>
            <person name="Shah T."/>
            <person name="de Villiers E.P."/>
            <person name="Carlton J.M."/>
            <person name="Hall N."/>
            <person name="Ren Q."/>
            <person name="Paulsen I.T."/>
            <person name="Pain A."/>
            <person name="Berriman M."/>
            <person name="Wilson R.J.M."/>
            <person name="Sato S."/>
            <person name="Ralph S.A."/>
            <person name="Mann D.J."/>
            <person name="Xiong Z."/>
            <person name="Shallom S.J."/>
            <person name="Weidman J."/>
            <person name="Jiang L."/>
            <person name="Lynn J."/>
            <person name="Weaver B."/>
            <person name="Shoaibi A."/>
            <person name="Domingo A.R."/>
            <person name="Wasawo D."/>
            <person name="Crabtree J."/>
            <person name="Wortman J.R."/>
            <person name="Haas B."/>
            <person name="Angiuoli S.V."/>
            <person name="Creasy T.H."/>
            <person name="Lu C."/>
            <person name="Suh B."/>
            <person name="Silva J.C."/>
            <person name="Utterback T.R."/>
            <person name="Feldblyum T.V."/>
            <person name="Pertea M."/>
            <person name="Allen J."/>
            <person name="Nierman W.C."/>
            <person name="Taracha E.L.N."/>
            <person name="Salzberg S.L."/>
            <person name="White O.R."/>
            <person name="Fitzhugh H.A."/>
            <person name="Morzaria S."/>
            <person name="Venter J.C."/>
            <person name="Fraser C.M."/>
            <person name="Nene V."/>
        </authorList>
    </citation>
    <scope>NUCLEOTIDE SEQUENCE [LARGE SCALE GENOMIC DNA]</scope>
    <source>
        <strain evidence="7 8">Muguga</strain>
    </source>
</reference>
<comment type="pathway">
    <text evidence="4">Protein modification; protein glycosylation.</text>
</comment>
<comment type="similarity">
    <text evidence="1 4">Belongs to the glycosyltransferase 2 family.</text>
</comment>